<dbReference type="Gene3D" id="3.30.70.330">
    <property type="match status" value="1"/>
</dbReference>
<sequence length="122" mass="12901">MNIFIAGISYNLSNADLGELFEEFGEVISAKIVMDRETGRSKGFGFVEMPNDEEGNAAIAALNEKEIDGKTLAVSVARPREEGPRRNSNYGGGNRGGYGNNRGGGYGGGNRGGGYGGGRDRY</sequence>
<dbReference type="InterPro" id="IPR048289">
    <property type="entry name" value="RRM2_NsCP33-like"/>
</dbReference>
<dbReference type="Pfam" id="PF00076">
    <property type="entry name" value="RRM_1"/>
    <property type="match status" value="1"/>
</dbReference>
<name>A0A015UJ29_BACFG</name>
<dbReference type="InterPro" id="IPR000504">
    <property type="entry name" value="RRM_dom"/>
</dbReference>
<accession>A0A015UJ29</accession>
<dbReference type="InterPro" id="IPR035979">
    <property type="entry name" value="RBD_domain_sf"/>
</dbReference>
<dbReference type="PROSITE" id="PS50102">
    <property type="entry name" value="RRM"/>
    <property type="match status" value="1"/>
</dbReference>
<dbReference type="SUPFAM" id="SSF54928">
    <property type="entry name" value="RNA-binding domain, RBD"/>
    <property type="match status" value="1"/>
</dbReference>
<dbReference type="CDD" id="cd21608">
    <property type="entry name" value="RRM2_NsCP33_like"/>
    <property type="match status" value="1"/>
</dbReference>
<dbReference type="Proteomes" id="UP000020529">
    <property type="component" value="Unassembled WGS sequence"/>
</dbReference>
<evidence type="ECO:0000256" key="1">
    <source>
        <dbReference type="ARBA" id="ARBA00022884"/>
    </source>
</evidence>
<feature type="region of interest" description="Disordered" evidence="2">
    <location>
        <begin position="76"/>
        <end position="122"/>
    </location>
</feature>
<dbReference type="PATRIC" id="fig|1339315.3.peg.3016"/>
<keyword evidence="1" id="KW-0694">RNA-binding</keyword>
<comment type="caution">
    <text evidence="4">The sequence shown here is derived from an EMBL/GenBank/DDBJ whole genome shotgun (WGS) entry which is preliminary data.</text>
</comment>
<dbReference type="SMART" id="SM00360">
    <property type="entry name" value="RRM"/>
    <property type="match status" value="1"/>
</dbReference>
<dbReference type="InterPro" id="IPR012677">
    <property type="entry name" value="Nucleotide-bd_a/b_plait_sf"/>
</dbReference>
<dbReference type="InterPro" id="IPR052462">
    <property type="entry name" value="SLIRP/GR-RBP-like"/>
</dbReference>
<evidence type="ECO:0000259" key="3">
    <source>
        <dbReference type="PROSITE" id="PS50102"/>
    </source>
</evidence>
<dbReference type="EMBL" id="JGCY01000329">
    <property type="protein sequence ID" value="EXY73943.1"/>
    <property type="molecule type" value="Genomic_DNA"/>
</dbReference>
<protein>
    <submittedName>
        <fullName evidence="4">RNA recognition motif family protein</fullName>
    </submittedName>
</protein>
<proteinExistence type="predicted"/>
<organism evidence="4 5">
    <name type="scientific">Bacteroides fragilis str. 3988T(B)14</name>
    <dbReference type="NCBI Taxonomy" id="1339315"/>
    <lineage>
        <taxon>Bacteria</taxon>
        <taxon>Pseudomonadati</taxon>
        <taxon>Bacteroidota</taxon>
        <taxon>Bacteroidia</taxon>
        <taxon>Bacteroidales</taxon>
        <taxon>Bacteroidaceae</taxon>
        <taxon>Bacteroides</taxon>
    </lineage>
</organism>
<dbReference type="GO" id="GO:0003723">
    <property type="term" value="F:RNA binding"/>
    <property type="evidence" value="ECO:0007669"/>
    <property type="project" value="UniProtKB-KW"/>
</dbReference>
<dbReference type="AlphaFoldDB" id="A0A015UJ29"/>
<feature type="compositionally biased region" description="Gly residues" evidence="2">
    <location>
        <begin position="90"/>
        <end position="122"/>
    </location>
</feature>
<evidence type="ECO:0000313" key="5">
    <source>
        <dbReference type="Proteomes" id="UP000020529"/>
    </source>
</evidence>
<evidence type="ECO:0000313" key="4">
    <source>
        <dbReference type="EMBL" id="EXY73943.1"/>
    </source>
</evidence>
<gene>
    <name evidence="4" type="ORF">M124_2305</name>
</gene>
<dbReference type="RefSeq" id="WP_005788413.1">
    <property type="nucleotide sequence ID" value="NZ_JGCY01000329.1"/>
</dbReference>
<dbReference type="PANTHER" id="PTHR48027">
    <property type="entry name" value="HETEROGENEOUS NUCLEAR RIBONUCLEOPROTEIN 87F-RELATED"/>
    <property type="match status" value="1"/>
</dbReference>
<feature type="domain" description="RRM" evidence="3">
    <location>
        <begin position="1"/>
        <end position="79"/>
    </location>
</feature>
<dbReference type="GeneID" id="60369606"/>
<evidence type="ECO:0000256" key="2">
    <source>
        <dbReference type="SAM" id="MobiDB-lite"/>
    </source>
</evidence>
<reference evidence="4 5" key="1">
    <citation type="submission" date="2014-02" db="EMBL/GenBank/DDBJ databases">
        <authorList>
            <person name="Sears C."/>
            <person name="Carroll K."/>
            <person name="Sack B.R."/>
            <person name="Qadri F."/>
            <person name="Myers L.L."/>
            <person name="Chung G.-T."/>
            <person name="Escheverria P."/>
            <person name="Fraser C.M."/>
            <person name="Sadzewicz L."/>
            <person name="Shefchek K.A."/>
            <person name="Tallon L."/>
            <person name="Das S.P."/>
            <person name="Daugherty S."/>
            <person name="Mongodin E.F."/>
        </authorList>
    </citation>
    <scope>NUCLEOTIDE SEQUENCE [LARGE SCALE GENOMIC DNA]</scope>
    <source>
        <strain evidence="5">3988T(B)14</strain>
    </source>
</reference>